<evidence type="ECO:0000313" key="2">
    <source>
        <dbReference type="Proteomes" id="UP000276133"/>
    </source>
</evidence>
<reference evidence="1 2" key="1">
    <citation type="journal article" date="2018" name="Sci. Rep.">
        <title>Genomic signatures of local adaptation to the degree of environmental predictability in rotifers.</title>
        <authorList>
            <person name="Franch-Gras L."/>
            <person name="Hahn C."/>
            <person name="Garcia-Roger E.M."/>
            <person name="Carmona M.J."/>
            <person name="Serra M."/>
            <person name="Gomez A."/>
        </authorList>
    </citation>
    <scope>NUCLEOTIDE SEQUENCE [LARGE SCALE GENOMIC DNA]</scope>
    <source>
        <strain evidence="1">HYR1</strain>
    </source>
</reference>
<gene>
    <name evidence="1" type="ORF">BpHYR1_018407</name>
</gene>
<keyword evidence="2" id="KW-1185">Reference proteome</keyword>
<dbReference type="AlphaFoldDB" id="A0A3M7P231"/>
<sequence length="64" mass="7615">ALKRICFSFIGIEISLDSFWFFYQVEENFSKKISIKINKIKSNLNNYLLKIKEKIVKIFLIIIA</sequence>
<evidence type="ECO:0000313" key="1">
    <source>
        <dbReference type="EMBL" id="RMZ92999.1"/>
    </source>
</evidence>
<name>A0A3M7P231_BRAPC</name>
<accession>A0A3M7P231</accession>
<feature type="non-terminal residue" evidence="1">
    <location>
        <position position="1"/>
    </location>
</feature>
<dbReference type="Proteomes" id="UP000276133">
    <property type="component" value="Unassembled WGS sequence"/>
</dbReference>
<organism evidence="1 2">
    <name type="scientific">Brachionus plicatilis</name>
    <name type="common">Marine rotifer</name>
    <name type="synonym">Brachionus muelleri</name>
    <dbReference type="NCBI Taxonomy" id="10195"/>
    <lineage>
        <taxon>Eukaryota</taxon>
        <taxon>Metazoa</taxon>
        <taxon>Spiralia</taxon>
        <taxon>Gnathifera</taxon>
        <taxon>Rotifera</taxon>
        <taxon>Eurotatoria</taxon>
        <taxon>Monogononta</taxon>
        <taxon>Pseudotrocha</taxon>
        <taxon>Ploima</taxon>
        <taxon>Brachionidae</taxon>
        <taxon>Brachionus</taxon>
    </lineage>
</organism>
<comment type="caution">
    <text evidence="1">The sequence shown here is derived from an EMBL/GenBank/DDBJ whole genome shotgun (WGS) entry which is preliminary data.</text>
</comment>
<protein>
    <submittedName>
        <fullName evidence="1">Uncharacterized protein</fullName>
    </submittedName>
</protein>
<proteinExistence type="predicted"/>
<dbReference type="EMBL" id="REGN01014143">
    <property type="protein sequence ID" value="RMZ92999.1"/>
    <property type="molecule type" value="Genomic_DNA"/>
</dbReference>